<gene>
    <name evidence="2" type="ORF">DI564_09535</name>
</gene>
<name>A0A2W5KC86_9GAMM</name>
<dbReference type="Proteomes" id="UP000249046">
    <property type="component" value="Unassembled WGS sequence"/>
</dbReference>
<evidence type="ECO:0000256" key="1">
    <source>
        <dbReference type="SAM" id="MobiDB-lite"/>
    </source>
</evidence>
<sequence>MAGGDSGIEPARSSARGAEPEGVREGASGGYLRSVGTVSGGAAAPTLPALPAAAPVAADDDGDDEVAVRPAAPVRATLPGAAATPNGERKTGHRWQSLVPGAIK</sequence>
<dbReference type="EMBL" id="QFPO01000007">
    <property type="protein sequence ID" value="PZQ14736.1"/>
    <property type="molecule type" value="Genomic_DNA"/>
</dbReference>
<feature type="region of interest" description="Disordered" evidence="1">
    <location>
        <begin position="71"/>
        <end position="104"/>
    </location>
</feature>
<reference evidence="2 3" key="1">
    <citation type="submission" date="2017-08" db="EMBL/GenBank/DDBJ databases">
        <title>Infants hospitalized years apart are colonized by the same room-sourced microbial strains.</title>
        <authorList>
            <person name="Brooks B."/>
            <person name="Olm M.R."/>
            <person name="Firek B.A."/>
            <person name="Baker R."/>
            <person name="Thomas B.C."/>
            <person name="Morowitz M.J."/>
            <person name="Banfield J.F."/>
        </authorList>
    </citation>
    <scope>NUCLEOTIDE SEQUENCE [LARGE SCALE GENOMIC DNA]</scope>
    <source>
        <strain evidence="2">S2_005_003_R2_42</strain>
    </source>
</reference>
<comment type="caution">
    <text evidence="2">The sequence shown here is derived from an EMBL/GenBank/DDBJ whole genome shotgun (WGS) entry which is preliminary data.</text>
</comment>
<accession>A0A2W5KC86</accession>
<dbReference type="AlphaFoldDB" id="A0A2W5KC86"/>
<organism evidence="2 3">
    <name type="scientific">Rhodanobacter denitrificans</name>
    <dbReference type="NCBI Taxonomy" id="666685"/>
    <lineage>
        <taxon>Bacteria</taxon>
        <taxon>Pseudomonadati</taxon>
        <taxon>Pseudomonadota</taxon>
        <taxon>Gammaproteobacteria</taxon>
        <taxon>Lysobacterales</taxon>
        <taxon>Rhodanobacteraceae</taxon>
        <taxon>Rhodanobacter</taxon>
    </lineage>
</organism>
<evidence type="ECO:0000313" key="3">
    <source>
        <dbReference type="Proteomes" id="UP000249046"/>
    </source>
</evidence>
<evidence type="ECO:0000313" key="2">
    <source>
        <dbReference type="EMBL" id="PZQ14736.1"/>
    </source>
</evidence>
<feature type="region of interest" description="Disordered" evidence="1">
    <location>
        <begin position="1"/>
        <end position="47"/>
    </location>
</feature>
<proteinExistence type="predicted"/>
<protein>
    <submittedName>
        <fullName evidence="2">Uncharacterized protein</fullName>
    </submittedName>
</protein>